<feature type="signal peptide" evidence="8">
    <location>
        <begin position="1"/>
        <end position="30"/>
    </location>
</feature>
<proteinExistence type="predicted"/>
<evidence type="ECO:0000313" key="10">
    <source>
        <dbReference type="EMBL" id="KXS14983.1"/>
    </source>
</evidence>
<evidence type="ECO:0000256" key="1">
    <source>
        <dbReference type="ARBA" id="ARBA00022692"/>
    </source>
</evidence>
<keyword evidence="3 7" id="KW-1133">Transmembrane helix</keyword>
<dbReference type="PRINTS" id="PR00625">
    <property type="entry name" value="JDOMAIN"/>
</dbReference>
<evidence type="ECO:0000256" key="2">
    <source>
        <dbReference type="ARBA" id="ARBA00022729"/>
    </source>
</evidence>
<organism evidence="10 11">
    <name type="scientific">Gonapodya prolifera (strain JEL478)</name>
    <name type="common">Monoblepharis prolifera</name>
    <dbReference type="NCBI Taxonomy" id="1344416"/>
    <lineage>
        <taxon>Eukaryota</taxon>
        <taxon>Fungi</taxon>
        <taxon>Fungi incertae sedis</taxon>
        <taxon>Chytridiomycota</taxon>
        <taxon>Chytridiomycota incertae sedis</taxon>
        <taxon>Monoblepharidomycetes</taxon>
        <taxon>Monoblepharidales</taxon>
        <taxon>Gonapodyaceae</taxon>
        <taxon>Gonapodya</taxon>
    </lineage>
</organism>
<evidence type="ECO:0000313" key="11">
    <source>
        <dbReference type="Proteomes" id="UP000070544"/>
    </source>
</evidence>
<protein>
    <recommendedName>
        <fullName evidence="9">J domain-containing protein</fullName>
    </recommendedName>
</protein>
<gene>
    <name evidence="10" type="ORF">M427DRAFT_57127</name>
</gene>
<evidence type="ECO:0000256" key="8">
    <source>
        <dbReference type="SAM" id="SignalP"/>
    </source>
</evidence>
<evidence type="ECO:0000256" key="5">
    <source>
        <dbReference type="ARBA" id="ARBA00037847"/>
    </source>
</evidence>
<evidence type="ECO:0000256" key="7">
    <source>
        <dbReference type="SAM" id="Phobius"/>
    </source>
</evidence>
<keyword evidence="1 7" id="KW-0812">Transmembrane</keyword>
<feature type="domain" description="J" evidence="9">
    <location>
        <begin position="62"/>
        <end position="126"/>
    </location>
</feature>
<dbReference type="PANTHER" id="PTHR44653">
    <property type="entry name" value="DNAJ HOMOLOG SUBFAMILY C MEMBER 1"/>
    <property type="match status" value="1"/>
</dbReference>
<keyword evidence="4 7" id="KW-0472">Membrane</keyword>
<dbReference type="InterPro" id="IPR052606">
    <property type="entry name" value="DnaJ_domain_protein"/>
</dbReference>
<evidence type="ECO:0000256" key="3">
    <source>
        <dbReference type="ARBA" id="ARBA00022989"/>
    </source>
</evidence>
<feature type="transmembrane region" description="Helical" evidence="7">
    <location>
        <begin position="218"/>
        <end position="238"/>
    </location>
</feature>
<dbReference type="Gene3D" id="1.10.287.110">
    <property type="entry name" value="DnaJ domain"/>
    <property type="match status" value="1"/>
</dbReference>
<dbReference type="GO" id="GO:0012505">
    <property type="term" value="C:endomembrane system"/>
    <property type="evidence" value="ECO:0007669"/>
    <property type="project" value="UniProtKB-SubCell"/>
</dbReference>
<feature type="compositionally biased region" description="Basic and acidic residues" evidence="6">
    <location>
        <begin position="293"/>
        <end position="306"/>
    </location>
</feature>
<dbReference type="OrthoDB" id="10250354at2759"/>
<evidence type="ECO:0000256" key="4">
    <source>
        <dbReference type="ARBA" id="ARBA00023136"/>
    </source>
</evidence>
<comment type="subcellular location">
    <subcellularLocation>
        <location evidence="5">Endomembrane system</location>
        <topology evidence="5">Single-pass membrane protein</topology>
    </subcellularLocation>
</comment>
<keyword evidence="11" id="KW-1185">Reference proteome</keyword>
<sequence>MGRPRLSMSLRRTMMASLVAILLFGKQVAAFDQSSTCSQVKLDYSLFDLKDELEKFGGAEATFYSVLDLPYDAPIEKVNRAYKKSALKYHPDKTADPNDRKLYTVLTSVVEALRDSHSRERYNFYLKRGFPRWRGTGYYYSHFKPSMKFVIVFIFLVISIAHYLAAYAKFRYDKYRISDLRDALVKSNITLQQLKEDFNRKGNVNVDQFAELKDLKRFVAHLLFVRALLGSYALIFSIPTWPEGIRKWRAGNLEEEEERRRLKEEEDRAYQEQEAEKSRRRDQKESKKRRKQAVREKEEATSKEKMTANPIPSTTAGRYVLISRALTRPLDQVSNLAKALMKDSTILRRTEPLDISTLP</sequence>
<keyword evidence="2 8" id="KW-0732">Signal</keyword>
<dbReference type="InterPro" id="IPR001623">
    <property type="entry name" value="DnaJ_domain"/>
</dbReference>
<evidence type="ECO:0000256" key="6">
    <source>
        <dbReference type="SAM" id="MobiDB-lite"/>
    </source>
</evidence>
<dbReference type="PROSITE" id="PS50076">
    <property type="entry name" value="DNAJ_2"/>
    <property type="match status" value="1"/>
</dbReference>
<reference evidence="10 11" key="1">
    <citation type="journal article" date="2015" name="Genome Biol. Evol.">
        <title>Phylogenomic analyses indicate that early fungi evolved digesting cell walls of algal ancestors of land plants.</title>
        <authorList>
            <person name="Chang Y."/>
            <person name="Wang S."/>
            <person name="Sekimoto S."/>
            <person name="Aerts A.L."/>
            <person name="Choi C."/>
            <person name="Clum A."/>
            <person name="LaButti K.M."/>
            <person name="Lindquist E.A."/>
            <person name="Yee Ngan C."/>
            <person name="Ohm R.A."/>
            <person name="Salamov A.A."/>
            <person name="Grigoriev I.V."/>
            <person name="Spatafora J.W."/>
            <person name="Berbee M.L."/>
        </authorList>
    </citation>
    <scope>NUCLEOTIDE SEQUENCE [LARGE SCALE GENOMIC DNA]</scope>
    <source>
        <strain evidence="10 11">JEL478</strain>
    </source>
</reference>
<dbReference type="SMART" id="SM00271">
    <property type="entry name" value="DnaJ"/>
    <property type="match status" value="1"/>
</dbReference>
<dbReference type="EMBL" id="KQ965765">
    <property type="protein sequence ID" value="KXS14983.1"/>
    <property type="molecule type" value="Genomic_DNA"/>
</dbReference>
<feature type="transmembrane region" description="Helical" evidence="7">
    <location>
        <begin position="149"/>
        <end position="168"/>
    </location>
</feature>
<name>A0A139AEY4_GONPJ</name>
<evidence type="ECO:0000259" key="9">
    <source>
        <dbReference type="PROSITE" id="PS50076"/>
    </source>
</evidence>
<dbReference type="STRING" id="1344416.A0A139AEY4"/>
<dbReference type="Proteomes" id="UP000070544">
    <property type="component" value="Unassembled WGS sequence"/>
</dbReference>
<dbReference type="Pfam" id="PF00226">
    <property type="entry name" value="DnaJ"/>
    <property type="match status" value="1"/>
</dbReference>
<accession>A0A139AEY4</accession>
<dbReference type="SUPFAM" id="SSF46565">
    <property type="entry name" value="Chaperone J-domain"/>
    <property type="match status" value="1"/>
</dbReference>
<feature type="compositionally biased region" description="Basic and acidic residues" evidence="6">
    <location>
        <begin position="258"/>
        <end position="285"/>
    </location>
</feature>
<dbReference type="InterPro" id="IPR036869">
    <property type="entry name" value="J_dom_sf"/>
</dbReference>
<dbReference type="AlphaFoldDB" id="A0A139AEY4"/>
<dbReference type="CDD" id="cd06257">
    <property type="entry name" value="DnaJ"/>
    <property type="match status" value="1"/>
</dbReference>
<feature type="chain" id="PRO_5007296148" description="J domain-containing protein" evidence="8">
    <location>
        <begin position="31"/>
        <end position="359"/>
    </location>
</feature>
<dbReference type="PANTHER" id="PTHR44653:SF2">
    <property type="entry name" value="DNAJ HOMOLOG SUBFAMILY C MEMBER 1"/>
    <property type="match status" value="1"/>
</dbReference>
<feature type="region of interest" description="Disordered" evidence="6">
    <location>
        <begin position="256"/>
        <end position="312"/>
    </location>
</feature>